<dbReference type="PANTHER" id="PTHR43798:SF31">
    <property type="entry name" value="AB HYDROLASE SUPERFAMILY PROTEIN YCLE"/>
    <property type="match status" value="1"/>
</dbReference>
<dbReference type="Pfam" id="PF00561">
    <property type="entry name" value="Abhydrolase_1"/>
    <property type="match status" value="1"/>
</dbReference>
<dbReference type="RefSeq" id="WP_089908812.1">
    <property type="nucleotide sequence ID" value="NZ_FOBB01000002.1"/>
</dbReference>
<dbReference type="Gene3D" id="3.40.50.1820">
    <property type="entry name" value="alpha/beta hydrolase"/>
    <property type="match status" value="1"/>
</dbReference>
<dbReference type="SUPFAM" id="SSF53474">
    <property type="entry name" value="alpha/beta-Hydrolases"/>
    <property type="match status" value="1"/>
</dbReference>
<dbReference type="PRINTS" id="PR00111">
    <property type="entry name" value="ABHYDROLASE"/>
</dbReference>
<evidence type="ECO:0000313" key="4">
    <source>
        <dbReference type="EMBL" id="SEL37108.1"/>
    </source>
</evidence>
<evidence type="ECO:0000256" key="2">
    <source>
        <dbReference type="SAM" id="SignalP"/>
    </source>
</evidence>
<dbReference type="InterPro" id="IPR050266">
    <property type="entry name" value="AB_hydrolase_sf"/>
</dbReference>
<dbReference type="GO" id="GO:0016020">
    <property type="term" value="C:membrane"/>
    <property type="evidence" value="ECO:0007669"/>
    <property type="project" value="TreeGrafter"/>
</dbReference>
<accession>A0A1H7PNS2</accession>
<dbReference type="GO" id="GO:0016787">
    <property type="term" value="F:hydrolase activity"/>
    <property type="evidence" value="ECO:0007669"/>
    <property type="project" value="UniProtKB-KW"/>
</dbReference>
<proteinExistence type="predicted"/>
<evidence type="ECO:0000256" key="1">
    <source>
        <dbReference type="ARBA" id="ARBA00022801"/>
    </source>
</evidence>
<keyword evidence="2" id="KW-0732">Signal</keyword>
<feature type="domain" description="AB hydrolase-1" evidence="3">
    <location>
        <begin position="46"/>
        <end position="146"/>
    </location>
</feature>
<dbReference type="EMBL" id="FOBB01000002">
    <property type="protein sequence ID" value="SEL37108.1"/>
    <property type="molecule type" value="Genomic_DNA"/>
</dbReference>
<dbReference type="PANTHER" id="PTHR43798">
    <property type="entry name" value="MONOACYLGLYCEROL LIPASE"/>
    <property type="match status" value="1"/>
</dbReference>
<dbReference type="AlphaFoldDB" id="A0A1H7PNS2"/>
<dbReference type="OrthoDB" id="59888at2"/>
<dbReference type="STRING" id="573321.SAMN04488505_102125"/>
<sequence length="271" mass="29720">MKAFTISILVFTVFNCFSTQAQTLDTLIDVGGYKLHFVILKGKGIPILFEAGGGEDATTWNKITGPVAERTAATLITYDRAGFGKSTFDTTKHGILNGMIGLETGLKKLGYNSNIILVAHSQGGLYAQLYAARHPDKVKAAVLIDVTTTCFYNKKRLAATQQVINHQNTYKLRASNPGSYYQGADFSSNIERMRKFAFPITVPVTDFVSDRTPFKDSIDINDWKRCHREFAAVSSNRSGILATGCGHFIFNDNPPLVINAIVKAYTMASGK</sequence>
<protein>
    <submittedName>
        <fullName evidence="4">Alpha/beta hydrolase family protein</fullName>
    </submittedName>
</protein>
<feature type="chain" id="PRO_5011668700" evidence="2">
    <location>
        <begin position="22"/>
        <end position="271"/>
    </location>
</feature>
<dbReference type="InterPro" id="IPR029058">
    <property type="entry name" value="AB_hydrolase_fold"/>
</dbReference>
<dbReference type="InterPro" id="IPR000073">
    <property type="entry name" value="AB_hydrolase_1"/>
</dbReference>
<keyword evidence="5" id="KW-1185">Reference proteome</keyword>
<name>A0A1H7PNS2_9BACT</name>
<keyword evidence="1 4" id="KW-0378">Hydrolase</keyword>
<feature type="signal peptide" evidence="2">
    <location>
        <begin position="1"/>
        <end position="21"/>
    </location>
</feature>
<evidence type="ECO:0000313" key="5">
    <source>
        <dbReference type="Proteomes" id="UP000198984"/>
    </source>
</evidence>
<evidence type="ECO:0000259" key="3">
    <source>
        <dbReference type="Pfam" id="PF00561"/>
    </source>
</evidence>
<dbReference type="Proteomes" id="UP000198984">
    <property type="component" value="Unassembled WGS sequence"/>
</dbReference>
<organism evidence="4 5">
    <name type="scientific">Chitinophaga rupis</name>
    <dbReference type="NCBI Taxonomy" id="573321"/>
    <lineage>
        <taxon>Bacteria</taxon>
        <taxon>Pseudomonadati</taxon>
        <taxon>Bacteroidota</taxon>
        <taxon>Chitinophagia</taxon>
        <taxon>Chitinophagales</taxon>
        <taxon>Chitinophagaceae</taxon>
        <taxon>Chitinophaga</taxon>
    </lineage>
</organism>
<reference evidence="4 5" key="1">
    <citation type="submission" date="2016-10" db="EMBL/GenBank/DDBJ databases">
        <authorList>
            <person name="de Groot N.N."/>
        </authorList>
    </citation>
    <scope>NUCLEOTIDE SEQUENCE [LARGE SCALE GENOMIC DNA]</scope>
    <source>
        <strain evidence="4 5">DSM 21039</strain>
    </source>
</reference>
<gene>
    <name evidence="4" type="ORF">SAMN04488505_102125</name>
</gene>